<dbReference type="OrthoDB" id="601499at2"/>
<dbReference type="Proteomes" id="UP000460272">
    <property type="component" value="Unassembled WGS sequence"/>
</dbReference>
<sequence>MNHKPFGRSVFAGIRNHPRWAAAIAVPVVAASVVTGTTMASAGPQPTLAVSASALQAKSAAHIMDFGSAPAGKQIHPRGHAKPIKESWHIDGCDHDYGTANQCVPWAIPGATAQAKCAWLQSNGFGPLTVPGKNRQHLPENAEGEACPANV</sequence>
<comment type="caution">
    <text evidence="2">The sequence shown here is derived from an EMBL/GenBank/DDBJ whole genome shotgun (WGS) entry which is preliminary data.</text>
</comment>
<dbReference type="EMBL" id="RPFW01000006">
    <property type="protein sequence ID" value="TVZ01640.1"/>
    <property type="molecule type" value="Genomic_DNA"/>
</dbReference>
<proteinExistence type="predicted"/>
<evidence type="ECO:0000313" key="3">
    <source>
        <dbReference type="Proteomes" id="UP000460272"/>
    </source>
</evidence>
<evidence type="ECO:0000256" key="1">
    <source>
        <dbReference type="SAM" id="MobiDB-lite"/>
    </source>
</evidence>
<feature type="region of interest" description="Disordered" evidence="1">
    <location>
        <begin position="131"/>
        <end position="151"/>
    </location>
</feature>
<name>A0A6P2BRS5_9ACTN</name>
<accession>A0A6P2BRS5</accession>
<organism evidence="2 3">
    <name type="scientific">Trebonia kvetii</name>
    <dbReference type="NCBI Taxonomy" id="2480626"/>
    <lineage>
        <taxon>Bacteria</taxon>
        <taxon>Bacillati</taxon>
        <taxon>Actinomycetota</taxon>
        <taxon>Actinomycetes</taxon>
        <taxon>Streptosporangiales</taxon>
        <taxon>Treboniaceae</taxon>
        <taxon>Trebonia</taxon>
    </lineage>
</organism>
<dbReference type="RefSeq" id="WP_145858393.1">
    <property type="nucleotide sequence ID" value="NZ_RPFW01000006.1"/>
</dbReference>
<protein>
    <submittedName>
        <fullName evidence="2">Uncharacterized protein</fullName>
    </submittedName>
</protein>
<reference evidence="2 3" key="1">
    <citation type="submission" date="2018-11" db="EMBL/GenBank/DDBJ databases">
        <title>Trebonia kvetii gen.nov., sp.nov., a novel acidophilic actinobacterium, and proposal of the new actinobacterial family Treboniaceae fam. nov.</title>
        <authorList>
            <person name="Rapoport D."/>
            <person name="Sagova-Mareckova M."/>
            <person name="Sedlacek I."/>
            <person name="Provaznik J."/>
            <person name="Kralova S."/>
            <person name="Pavlinic D."/>
            <person name="Benes V."/>
            <person name="Kopecky J."/>
        </authorList>
    </citation>
    <scope>NUCLEOTIDE SEQUENCE [LARGE SCALE GENOMIC DNA]</scope>
    <source>
        <strain evidence="2 3">15Tr583</strain>
    </source>
</reference>
<gene>
    <name evidence="2" type="ORF">EAS64_29625</name>
</gene>
<dbReference type="AlphaFoldDB" id="A0A6P2BRS5"/>
<keyword evidence="3" id="KW-1185">Reference proteome</keyword>
<evidence type="ECO:0000313" key="2">
    <source>
        <dbReference type="EMBL" id="TVZ01640.1"/>
    </source>
</evidence>